<evidence type="ECO:0000313" key="3">
    <source>
        <dbReference type="EMBL" id="MCD9643424.1"/>
    </source>
</evidence>
<dbReference type="EMBL" id="JACEIK010003884">
    <property type="protein sequence ID" value="MCD9643424.1"/>
    <property type="molecule type" value="Genomic_DNA"/>
</dbReference>
<protein>
    <recommendedName>
        <fullName evidence="2">Aminotransferase-like plant mobile domain-containing protein</fullName>
    </recommendedName>
</protein>
<evidence type="ECO:0000313" key="4">
    <source>
        <dbReference type="Proteomes" id="UP000823775"/>
    </source>
</evidence>
<keyword evidence="4" id="KW-1185">Reference proteome</keyword>
<organism evidence="3 4">
    <name type="scientific">Datura stramonium</name>
    <name type="common">Jimsonweed</name>
    <name type="synonym">Common thornapple</name>
    <dbReference type="NCBI Taxonomy" id="4076"/>
    <lineage>
        <taxon>Eukaryota</taxon>
        <taxon>Viridiplantae</taxon>
        <taxon>Streptophyta</taxon>
        <taxon>Embryophyta</taxon>
        <taxon>Tracheophyta</taxon>
        <taxon>Spermatophyta</taxon>
        <taxon>Magnoliopsida</taxon>
        <taxon>eudicotyledons</taxon>
        <taxon>Gunneridae</taxon>
        <taxon>Pentapetalae</taxon>
        <taxon>asterids</taxon>
        <taxon>lamiids</taxon>
        <taxon>Solanales</taxon>
        <taxon>Solanaceae</taxon>
        <taxon>Solanoideae</taxon>
        <taxon>Datureae</taxon>
        <taxon>Datura</taxon>
    </lineage>
</organism>
<evidence type="ECO:0000259" key="2">
    <source>
        <dbReference type="Pfam" id="PF10536"/>
    </source>
</evidence>
<gene>
    <name evidence="3" type="ORF">HAX54_030890</name>
</gene>
<dbReference type="InterPro" id="IPR019557">
    <property type="entry name" value="AminoTfrase-like_pln_mobile"/>
</dbReference>
<evidence type="ECO:0000256" key="1">
    <source>
        <dbReference type="SAM" id="MobiDB-lite"/>
    </source>
</evidence>
<accession>A0ABS8V9A9</accession>
<name>A0ABS8V9A9_DATST</name>
<comment type="caution">
    <text evidence="3">The sequence shown here is derived from an EMBL/GenBank/DDBJ whole genome shotgun (WGS) entry which is preliminary data.</text>
</comment>
<dbReference type="Proteomes" id="UP000823775">
    <property type="component" value="Unassembled WGS sequence"/>
</dbReference>
<proteinExistence type="predicted"/>
<feature type="region of interest" description="Disordered" evidence="1">
    <location>
        <begin position="267"/>
        <end position="291"/>
    </location>
</feature>
<feature type="compositionally biased region" description="Basic and acidic residues" evidence="1">
    <location>
        <begin position="267"/>
        <end position="276"/>
    </location>
</feature>
<reference evidence="3 4" key="1">
    <citation type="journal article" date="2021" name="BMC Genomics">
        <title>Datura genome reveals duplications of psychoactive alkaloid biosynthetic genes and high mutation rate following tissue culture.</title>
        <authorList>
            <person name="Rajewski A."/>
            <person name="Carter-House D."/>
            <person name="Stajich J."/>
            <person name="Litt A."/>
        </authorList>
    </citation>
    <scope>NUCLEOTIDE SEQUENCE [LARGE SCALE GENOMIC DNA]</scope>
    <source>
        <strain evidence="3">AR-01</strain>
    </source>
</reference>
<dbReference type="PANTHER" id="PTHR46033">
    <property type="entry name" value="PROTEIN MAIN-LIKE 2"/>
    <property type="match status" value="1"/>
</dbReference>
<feature type="domain" description="Aminotransferase-like plant mobile" evidence="2">
    <location>
        <begin position="4"/>
        <end position="152"/>
    </location>
</feature>
<dbReference type="PANTHER" id="PTHR46033:SF67">
    <property type="entry name" value="AMINOTRANSFERASE-LIKE, PLANT MOBILE DOMAIN FAMILY PROTEIN"/>
    <property type="match status" value="1"/>
</dbReference>
<sequence length="386" mass="44048">MVGGVRIGRWHNVKQSGVINVRTTIDSSGDTFRWRPYALGVEGWMIPKFYNEKEEWAIVEGQNLDQELESFIRCLRVSELVGLDCQEPYRPNHVAMQFGYDQDFPKWIPRSPSSPELAWYNYSRPIDSDLRLYYPSRLSESDVTTQYLKWWRKEVLFLADASTGLSRGRRSKKRLKRLSDLYGSPPKLKQVRVETDWDVCDVLPGLPIECQLNQVENYPDVPPGFPPKCSGENDKKNFSMEVSQTMACDIVPPGFVVKHIAEERVSTSTDYAHDSNESSSVVPPKGNGENDKENLSMVVCQTVACNVVPPGLMKKHNAGERVIYTSIDCEQDRNESNSNIAHNLVINKQKRGERTSCDDLITAIEVRLNRLERQAASRRRCLDSIQ</sequence>
<dbReference type="InterPro" id="IPR044824">
    <property type="entry name" value="MAIN-like"/>
</dbReference>
<dbReference type="Pfam" id="PF10536">
    <property type="entry name" value="PMD"/>
    <property type="match status" value="1"/>
</dbReference>